<keyword evidence="2" id="KW-1185">Reference proteome</keyword>
<organism evidence="1 2">
    <name type="scientific">Chondrus crispus</name>
    <name type="common">Carrageen Irish moss</name>
    <name type="synonym">Polymorpha crispa</name>
    <dbReference type="NCBI Taxonomy" id="2769"/>
    <lineage>
        <taxon>Eukaryota</taxon>
        <taxon>Rhodophyta</taxon>
        <taxon>Florideophyceae</taxon>
        <taxon>Rhodymeniophycidae</taxon>
        <taxon>Gigartinales</taxon>
        <taxon>Gigartinaceae</taxon>
        <taxon>Chondrus</taxon>
    </lineage>
</organism>
<dbReference type="AlphaFoldDB" id="R7QD85"/>
<dbReference type="EMBL" id="HG001729">
    <property type="protein sequence ID" value="CDF35406.1"/>
    <property type="molecule type" value="Genomic_DNA"/>
</dbReference>
<dbReference type="RefSeq" id="XP_005715225.1">
    <property type="nucleotide sequence ID" value="XM_005715168.1"/>
</dbReference>
<reference evidence="2" key="1">
    <citation type="journal article" date="2013" name="Proc. Natl. Acad. Sci. U.S.A.">
        <title>Genome structure and metabolic features in the red seaweed Chondrus crispus shed light on evolution of the Archaeplastida.</title>
        <authorList>
            <person name="Collen J."/>
            <person name="Porcel B."/>
            <person name="Carre W."/>
            <person name="Ball S.G."/>
            <person name="Chaparro C."/>
            <person name="Tonon T."/>
            <person name="Barbeyron T."/>
            <person name="Michel G."/>
            <person name="Noel B."/>
            <person name="Valentin K."/>
            <person name="Elias M."/>
            <person name="Artiguenave F."/>
            <person name="Arun A."/>
            <person name="Aury J.M."/>
            <person name="Barbosa-Neto J.F."/>
            <person name="Bothwell J.H."/>
            <person name="Bouget F.Y."/>
            <person name="Brillet L."/>
            <person name="Cabello-Hurtado F."/>
            <person name="Capella-Gutierrez S."/>
            <person name="Charrier B."/>
            <person name="Cladiere L."/>
            <person name="Cock J.M."/>
            <person name="Coelho S.M."/>
            <person name="Colleoni C."/>
            <person name="Czjzek M."/>
            <person name="Da Silva C."/>
            <person name="Delage L."/>
            <person name="Denoeud F."/>
            <person name="Deschamps P."/>
            <person name="Dittami S.M."/>
            <person name="Gabaldon T."/>
            <person name="Gachon C.M."/>
            <person name="Groisillier A."/>
            <person name="Herve C."/>
            <person name="Jabbari K."/>
            <person name="Katinka M."/>
            <person name="Kloareg B."/>
            <person name="Kowalczyk N."/>
            <person name="Labadie K."/>
            <person name="Leblanc C."/>
            <person name="Lopez P.J."/>
            <person name="McLachlan D.H."/>
            <person name="Meslet-Cladiere L."/>
            <person name="Moustafa A."/>
            <person name="Nehr Z."/>
            <person name="Nyvall Collen P."/>
            <person name="Panaud O."/>
            <person name="Partensky F."/>
            <person name="Poulain J."/>
            <person name="Rensing S.A."/>
            <person name="Rousvoal S."/>
            <person name="Samson G."/>
            <person name="Symeonidi A."/>
            <person name="Weissenbach J."/>
            <person name="Zambounis A."/>
            <person name="Wincker P."/>
            <person name="Boyen C."/>
        </authorList>
    </citation>
    <scope>NUCLEOTIDE SEQUENCE [LARGE SCALE GENOMIC DNA]</scope>
    <source>
        <strain evidence="2">cv. Stackhouse</strain>
    </source>
</reference>
<dbReference type="KEGG" id="ccp:CHC_T00003455001"/>
<dbReference type="Gramene" id="CDF35406">
    <property type="protein sequence ID" value="CDF35406"/>
    <property type="gene ID" value="CHC_T00003455001"/>
</dbReference>
<protein>
    <submittedName>
        <fullName evidence="1">Uncharacterized protein</fullName>
    </submittedName>
</protein>
<proteinExistence type="predicted"/>
<evidence type="ECO:0000313" key="1">
    <source>
        <dbReference type="EMBL" id="CDF35406.1"/>
    </source>
</evidence>
<gene>
    <name evidence="1" type="ORF">CHC_T00003455001</name>
</gene>
<evidence type="ECO:0000313" key="2">
    <source>
        <dbReference type="Proteomes" id="UP000012073"/>
    </source>
</evidence>
<dbReference type="Proteomes" id="UP000012073">
    <property type="component" value="Unassembled WGS sequence"/>
</dbReference>
<name>R7QD85_CHOCR</name>
<dbReference type="GeneID" id="17322929"/>
<accession>R7QD85</accession>
<sequence>MSSSSPPSLSSLSTALSSASFSPNPFNTSSLPLRTFSLRAVFREDLTGWVSHDFCSSFPFLAGVPAPSFFAGVVLTRFDFFAIAVCFQEAAEYKIQAHCENVSGQRVANKDRLLEAAAAVA</sequence>